<feature type="transmembrane region" description="Helical" evidence="6">
    <location>
        <begin position="33"/>
        <end position="53"/>
    </location>
</feature>
<evidence type="ECO:0000259" key="7">
    <source>
        <dbReference type="Pfam" id="PF02656"/>
    </source>
</evidence>
<dbReference type="EMBL" id="JALGAR010000005">
    <property type="protein sequence ID" value="MCI4659447.1"/>
    <property type="molecule type" value="Genomic_DNA"/>
</dbReference>
<evidence type="ECO:0000256" key="2">
    <source>
        <dbReference type="ARBA" id="ARBA00022475"/>
    </source>
</evidence>
<evidence type="ECO:0000313" key="9">
    <source>
        <dbReference type="Proteomes" id="UP001165341"/>
    </source>
</evidence>
<dbReference type="GO" id="GO:0005886">
    <property type="term" value="C:plasma membrane"/>
    <property type="evidence" value="ECO:0007669"/>
    <property type="project" value="UniProtKB-SubCell"/>
</dbReference>
<keyword evidence="3 6" id="KW-0812">Transmembrane</keyword>
<comment type="subcellular location">
    <subcellularLocation>
        <location evidence="1">Cell membrane</location>
        <topology evidence="1">Multi-pass membrane protein</topology>
    </subcellularLocation>
</comment>
<gene>
    <name evidence="8" type="ORF">MQH31_16715</name>
</gene>
<feature type="transmembrane region" description="Helical" evidence="6">
    <location>
        <begin position="102"/>
        <end position="122"/>
    </location>
</feature>
<keyword evidence="4 6" id="KW-1133">Transmembrane helix</keyword>
<protein>
    <submittedName>
        <fullName evidence="8">DUF202 domain-containing protein</fullName>
    </submittedName>
</protein>
<sequence length="123" mass="13282">MPDRVPEGRFPRSVYGRGREPDPRFSLANERTFLAWIRTSLGLLAVGVALGVLELPLRGEFRVASSAVFLALGVLAPVHAWLNWSRVERSLREDRPLPAPALSGVLAVGIVVGGLLIVAGTFL</sequence>
<evidence type="ECO:0000256" key="3">
    <source>
        <dbReference type="ARBA" id="ARBA00022692"/>
    </source>
</evidence>
<keyword evidence="2" id="KW-1003">Cell membrane</keyword>
<dbReference type="Pfam" id="PF02656">
    <property type="entry name" value="DUF202"/>
    <property type="match status" value="1"/>
</dbReference>
<evidence type="ECO:0000256" key="4">
    <source>
        <dbReference type="ARBA" id="ARBA00022989"/>
    </source>
</evidence>
<evidence type="ECO:0000256" key="5">
    <source>
        <dbReference type="ARBA" id="ARBA00023136"/>
    </source>
</evidence>
<organism evidence="8 9">
    <name type="scientific">Cryobacterium zhongshanensis</name>
    <dbReference type="NCBI Taxonomy" id="2928153"/>
    <lineage>
        <taxon>Bacteria</taxon>
        <taxon>Bacillati</taxon>
        <taxon>Actinomycetota</taxon>
        <taxon>Actinomycetes</taxon>
        <taxon>Micrococcales</taxon>
        <taxon>Microbacteriaceae</taxon>
        <taxon>Cryobacterium</taxon>
    </lineage>
</organism>
<dbReference type="InterPro" id="IPR052053">
    <property type="entry name" value="IM_YidH-like"/>
</dbReference>
<keyword evidence="9" id="KW-1185">Reference proteome</keyword>
<accession>A0AA41QXD8</accession>
<reference evidence="8" key="1">
    <citation type="submission" date="2022-03" db="EMBL/GenBank/DDBJ databases">
        <title>Cryobacterium sp. nov. strain ZS14-85, isolated from Antarctic soil.</title>
        <authorList>
            <person name="Li J."/>
            <person name="Niu G."/>
        </authorList>
    </citation>
    <scope>NUCLEOTIDE SEQUENCE</scope>
    <source>
        <strain evidence="8">ZS14-85</strain>
    </source>
</reference>
<dbReference type="PANTHER" id="PTHR34187">
    <property type="entry name" value="FGR18P"/>
    <property type="match status" value="1"/>
</dbReference>
<keyword evidence="5 6" id="KW-0472">Membrane</keyword>
<dbReference type="AlphaFoldDB" id="A0AA41QXD8"/>
<dbReference type="PANTHER" id="PTHR34187:SF2">
    <property type="entry name" value="DUF202 DOMAIN-CONTAINING PROTEIN"/>
    <property type="match status" value="1"/>
</dbReference>
<evidence type="ECO:0000313" key="8">
    <source>
        <dbReference type="EMBL" id="MCI4659447.1"/>
    </source>
</evidence>
<evidence type="ECO:0000256" key="6">
    <source>
        <dbReference type="SAM" id="Phobius"/>
    </source>
</evidence>
<dbReference type="RefSeq" id="WP_134535862.1">
    <property type="nucleotide sequence ID" value="NZ_JALGAR010000005.1"/>
</dbReference>
<comment type="caution">
    <text evidence="8">The sequence shown here is derived from an EMBL/GenBank/DDBJ whole genome shotgun (WGS) entry which is preliminary data.</text>
</comment>
<name>A0AA41QXD8_9MICO</name>
<dbReference type="InterPro" id="IPR003807">
    <property type="entry name" value="DUF202"/>
</dbReference>
<feature type="domain" description="DUF202" evidence="7">
    <location>
        <begin position="24"/>
        <end position="89"/>
    </location>
</feature>
<proteinExistence type="predicted"/>
<dbReference type="Proteomes" id="UP001165341">
    <property type="component" value="Unassembled WGS sequence"/>
</dbReference>
<evidence type="ECO:0000256" key="1">
    <source>
        <dbReference type="ARBA" id="ARBA00004651"/>
    </source>
</evidence>
<feature type="transmembrane region" description="Helical" evidence="6">
    <location>
        <begin position="65"/>
        <end position="82"/>
    </location>
</feature>